<feature type="region of interest" description="Disordered" evidence="1">
    <location>
        <begin position="300"/>
        <end position="346"/>
    </location>
</feature>
<dbReference type="EMBL" id="CAJOAY010003481">
    <property type="protein sequence ID" value="CAF4024516.1"/>
    <property type="molecule type" value="Genomic_DNA"/>
</dbReference>
<dbReference type="AlphaFoldDB" id="A0A818X3F3"/>
<name>A0A818X3F3_9BILA</name>
<dbReference type="EMBL" id="CAJNON010000066">
    <property type="protein sequence ID" value="CAF0905163.1"/>
    <property type="molecule type" value="Genomic_DNA"/>
</dbReference>
<dbReference type="InterPro" id="IPR031824">
    <property type="entry name" value="RNF220_mid"/>
</dbReference>
<feature type="compositionally biased region" description="Polar residues" evidence="1">
    <location>
        <begin position="306"/>
        <end position="343"/>
    </location>
</feature>
<evidence type="ECO:0000313" key="5">
    <source>
        <dbReference type="EMBL" id="CAF3733580.1"/>
    </source>
</evidence>
<dbReference type="GO" id="GO:0016567">
    <property type="term" value="P:protein ubiquitination"/>
    <property type="evidence" value="ECO:0007669"/>
    <property type="project" value="TreeGrafter"/>
</dbReference>
<evidence type="ECO:0000259" key="2">
    <source>
        <dbReference type="Pfam" id="PF15926"/>
    </source>
</evidence>
<evidence type="ECO:0000313" key="4">
    <source>
        <dbReference type="EMBL" id="CAF0905163.1"/>
    </source>
</evidence>
<sequence>MYHPSIWHPIDMAAAFRSLRQTTSSPNISPEKSSVSGFNAAFSVNTLLNQSSSETLRIPSITTATAHQHNLFSSLFQHYPYAAAFRPLFNGTTNSPSESSAFLPAGKRFKNNSHDENHCETTSSSDESFGKSTDHRCRSSTIDLQNPQCPICQVSLNGQDMITHVQHELDLIERRQQYKTKRGNKVLQDNNNNIDQTFKTRYETFLRVRTSRQQRLNAKLQMHNRRLIRNDTRNCPICYQSIPITSDEEFFFNHVQQCSRKREQLAAVTAIANHHRLSSPLPPTIDDPDVNVVDIDDGIEREEKSTSGTTTSLSCQESFNSDQRYSPSTQTDILYTKSPNTSELDPPKCVVCME</sequence>
<dbReference type="Proteomes" id="UP000663881">
    <property type="component" value="Unassembled WGS sequence"/>
</dbReference>
<reference evidence="5" key="1">
    <citation type="submission" date="2021-02" db="EMBL/GenBank/DDBJ databases">
        <authorList>
            <person name="Nowell W R."/>
        </authorList>
    </citation>
    <scope>NUCLEOTIDE SEQUENCE</scope>
</reference>
<dbReference type="Proteomes" id="UP000663844">
    <property type="component" value="Unassembled WGS sequence"/>
</dbReference>
<evidence type="ECO:0000313" key="3">
    <source>
        <dbReference type="EMBL" id="CAF0839316.1"/>
    </source>
</evidence>
<organism evidence="5 7">
    <name type="scientific">Adineta steineri</name>
    <dbReference type="NCBI Taxonomy" id="433720"/>
    <lineage>
        <taxon>Eukaryota</taxon>
        <taxon>Metazoa</taxon>
        <taxon>Spiralia</taxon>
        <taxon>Gnathifera</taxon>
        <taxon>Rotifera</taxon>
        <taxon>Eurotatoria</taxon>
        <taxon>Bdelloidea</taxon>
        <taxon>Adinetida</taxon>
        <taxon>Adinetidae</taxon>
        <taxon>Adineta</taxon>
    </lineage>
</organism>
<evidence type="ECO:0000256" key="1">
    <source>
        <dbReference type="SAM" id="MobiDB-lite"/>
    </source>
</evidence>
<dbReference type="InterPro" id="IPR052443">
    <property type="entry name" value="E3_ubiq-ligase_RNF220-like"/>
</dbReference>
<dbReference type="Proteomes" id="UP000663891">
    <property type="component" value="Unassembled WGS sequence"/>
</dbReference>
<dbReference type="GO" id="GO:0061630">
    <property type="term" value="F:ubiquitin protein ligase activity"/>
    <property type="evidence" value="ECO:0007669"/>
    <property type="project" value="TreeGrafter"/>
</dbReference>
<proteinExistence type="predicted"/>
<comment type="caution">
    <text evidence="5">The sequence shown here is derived from an EMBL/GenBank/DDBJ whole genome shotgun (WGS) entry which is preliminary data.</text>
</comment>
<dbReference type="Pfam" id="PF15926">
    <property type="entry name" value="RNF220"/>
    <property type="match status" value="1"/>
</dbReference>
<protein>
    <recommendedName>
        <fullName evidence="2">E3 ubiquitin-protein ligase RNF220 middle domain-containing protein</fullName>
    </recommendedName>
</protein>
<dbReference type="EMBL" id="CAJOAZ010000909">
    <property type="protein sequence ID" value="CAF3733580.1"/>
    <property type="molecule type" value="Genomic_DNA"/>
</dbReference>
<evidence type="ECO:0000313" key="7">
    <source>
        <dbReference type="Proteomes" id="UP000663844"/>
    </source>
</evidence>
<evidence type="ECO:0000313" key="6">
    <source>
        <dbReference type="EMBL" id="CAF4024516.1"/>
    </source>
</evidence>
<feature type="region of interest" description="Disordered" evidence="1">
    <location>
        <begin position="108"/>
        <end position="134"/>
    </location>
</feature>
<dbReference type="OrthoDB" id="9992116at2759"/>
<dbReference type="Proteomes" id="UP000663845">
    <property type="component" value="Unassembled WGS sequence"/>
</dbReference>
<dbReference type="PANTHER" id="PTHR13459:SF1">
    <property type="entry name" value="E3 UBIQUITIN-PROTEIN LIGASE RNF220 ISOFORM X1"/>
    <property type="match status" value="1"/>
</dbReference>
<feature type="domain" description="E3 ubiquitin-protein ligase RNF220 middle" evidence="2">
    <location>
        <begin position="143"/>
        <end position="268"/>
    </location>
</feature>
<dbReference type="PANTHER" id="PTHR13459">
    <property type="entry name" value="E3 UBIQUITIN-PROTEIN LIGASE RNF220 ISOFORM X1"/>
    <property type="match status" value="1"/>
</dbReference>
<gene>
    <name evidence="3" type="ORF">JYZ213_LOCUS7271</name>
    <name evidence="6" type="ORF">OKA104_LOCUS31177</name>
    <name evidence="5" type="ORF">OXD698_LOCUS14432</name>
    <name evidence="4" type="ORF">VCS650_LOCUS9531</name>
</gene>
<dbReference type="EMBL" id="CAJNOG010000047">
    <property type="protein sequence ID" value="CAF0839316.1"/>
    <property type="molecule type" value="Genomic_DNA"/>
</dbReference>
<accession>A0A818X3F3</accession>